<evidence type="ECO:0000259" key="1">
    <source>
        <dbReference type="SMART" id="SM00955"/>
    </source>
</evidence>
<sequence>MNKWYIKKIKNTKTNYDFRLKPSRKNDYSTTNFQLTNKFRILVSLAFHFTKNKILAPGENNTSSFYNIETNGKIPAIFEFSLKKAGHKNYYASLSDDLEDILLTLNHNYVYVSLLCNPKCRIFNSLFDFIEIRNLKQFFFENEIIYKKYKIEKDNDDYTQAKPKEYLLLTGWFRAGNSRKSSNLILDLLKHDYQYKSNNLFRCKILEPGITEYVEKLGRRVNGYCLFLVEIKKNYTMFVKKMSQITFDEYLTYLYDSMLPYKYDLNDKPKNQLDVNYYNESDIERNAFAIDPDGSKDRDDAIGAFYLENGQIVSSLDKASHIKLNVHIADTLDFISPTSNDYYYNFSKYKTTTDYLDKYNLPMMDRMLSEDYLSLNGPNKRAITTSLTYKIIDKKKFIVSNVPEKVETFRSGNLNIIGTTYTKFAESFSLKAENGFSNKNFIKRLILPCNKNITRDFNIFIFEGKYYKKTNKFNPKIEKYLGNNLKQLYIFFVNSLDHTGKDSLLKIPSTLKLDKSSKNIYLDFNPIDMWAHSLVEYTAIETNIYFSHLMSLLHSNKVKLKESKFIFDYKLIRHQIDNYGDYIQNKILNNVINDKKINEKEIGIFRNLYTSEDDHYINLDTQKMILKLAKKNDNKKIVEKLMTFYFKSKNKTEFMRLLLALRQIMLLINVKTNLDISEKLISQGIKMKAKYEAIPIAHCDIASYFYTHSTSPMRRFIDINVHNLIFHQNKRINRYIFDNINFEYTNKKTSDGKQIHNLVNSFRFLEFIKSNKNIIMNIKLINPQRRTIGFVELINFFSFESTFDINKNTKMAMVKINDYDLPILKPVYDKQEKPFNIFFYMLNRESPKIRSKAKKFMEIIFKVKKSKDLCN</sequence>
<dbReference type="PANTHER" id="PTHR23355:SF9">
    <property type="entry name" value="DIS3-LIKE EXONUCLEASE 2"/>
    <property type="match status" value="1"/>
</dbReference>
<dbReference type="AlphaFoldDB" id="A0A5E8CGX2"/>
<dbReference type="EMBL" id="CABVLZ010000001">
    <property type="protein sequence ID" value="VVU94431.1"/>
    <property type="molecule type" value="Genomic_DNA"/>
</dbReference>
<protein>
    <submittedName>
        <fullName evidence="2">RNB domain</fullName>
    </submittedName>
</protein>
<reference evidence="2" key="1">
    <citation type="submission" date="2019-09" db="EMBL/GenBank/DDBJ databases">
        <authorList>
            <person name="Needham M D."/>
        </authorList>
    </citation>
    <scope>NUCLEOTIDE SEQUENCE</scope>
</reference>
<dbReference type="SMART" id="SM00955">
    <property type="entry name" value="RNB"/>
    <property type="match status" value="1"/>
</dbReference>
<feature type="domain" description="RNB" evidence="1">
    <location>
        <begin position="280"/>
        <end position="731"/>
    </location>
</feature>
<dbReference type="SUPFAM" id="SSF50249">
    <property type="entry name" value="Nucleic acid-binding proteins"/>
    <property type="match status" value="1"/>
</dbReference>
<evidence type="ECO:0000313" key="2">
    <source>
        <dbReference type="EMBL" id="VVU94431.1"/>
    </source>
</evidence>
<dbReference type="InterPro" id="IPR012340">
    <property type="entry name" value="NA-bd_OB-fold"/>
</dbReference>
<accession>A0A5E8CGX2</accession>
<organism evidence="2">
    <name type="scientific">seawater metagenome</name>
    <dbReference type="NCBI Taxonomy" id="1561972"/>
    <lineage>
        <taxon>unclassified sequences</taxon>
        <taxon>metagenomes</taxon>
        <taxon>ecological metagenomes</taxon>
    </lineage>
</organism>
<dbReference type="InterPro" id="IPR001900">
    <property type="entry name" value="RNase_II/R"/>
</dbReference>
<dbReference type="InterPro" id="IPR050180">
    <property type="entry name" value="RNR_Ribonuclease"/>
</dbReference>
<dbReference type="GO" id="GO:0006402">
    <property type="term" value="P:mRNA catabolic process"/>
    <property type="evidence" value="ECO:0007669"/>
    <property type="project" value="TreeGrafter"/>
</dbReference>
<dbReference type="GO" id="GO:0000175">
    <property type="term" value="F:3'-5'-RNA exonuclease activity"/>
    <property type="evidence" value="ECO:0007669"/>
    <property type="project" value="TreeGrafter"/>
</dbReference>
<name>A0A5E8CGX2_9ZZZZ</name>
<dbReference type="Pfam" id="PF00773">
    <property type="entry name" value="RNB"/>
    <property type="match status" value="2"/>
</dbReference>
<dbReference type="GO" id="GO:0003723">
    <property type="term" value="F:RNA binding"/>
    <property type="evidence" value="ECO:0007669"/>
    <property type="project" value="InterPro"/>
</dbReference>
<gene>
    <name evidence="2" type="ORF">CPAV1605_153</name>
</gene>
<dbReference type="PANTHER" id="PTHR23355">
    <property type="entry name" value="RIBONUCLEASE"/>
    <property type="match status" value="1"/>
</dbReference>
<proteinExistence type="predicted"/>